<proteinExistence type="predicted"/>
<gene>
    <name evidence="1" type="ORF">SYMBAF_11995</name>
</gene>
<sequence length="103" mass="11431">MLNVHVLLTIIGTLGSFFVVPLNALLQECRKRLVGAGNAIVVQNLGKNAAMLLGLELYSLVVKWNVPLVGVWAVLAWCMRGLSLRFGCRNAMRSNEIKHIPYR</sequence>
<reference evidence="1 2" key="1">
    <citation type="journal article" date="2014" name="Genome Announc.">
        <title>Whole-Genome Sequence of Serratia symbiotica Strain CWBI-2.3T, a Free-Living Symbiont of the Black Bean Aphid Aphis fabae.</title>
        <authorList>
            <person name="Foray V."/>
            <person name="Grigorescu A.S."/>
            <person name="Sabri A."/>
            <person name="Haubruge E."/>
            <person name="Lognay G."/>
            <person name="Francis F."/>
            <person name="Fauconnier M.L."/>
            <person name="Hance T."/>
            <person name="Thonart P."/>
        </authorList>
    </citation>
    <scope>NUCLEOTIDE SEQUENCE [LARGE SCALE GENOMIC DNA]</scope>
    <source>
        <strain evidence="1">CWBI-2.3</strain>
    </source>
</reference>
<dbReference type="STRING" id="138074.SYMBAF_90072"/>
<dbReference type="EMBL" id="CP050855">
    <property type="protein sequence ID" value="QLH63516.1"/>
    <property type="molecule type" value="Genomic_DNA"/>
</dbReference>
<dbReference type="Proteomes" id="UP000042738">
    <property type="component" value="Chromosome"/>
</dbReference>
<evidence type="ECO:0000313" key="2">
    <source>
        <dbReference type="Proteomes" id="UP000042738"/>
    </source>
</evidence>
<evidence type="ECO:0000313" key="1">
    <source>
        <dbReference type="EMBL" id="QLH63516.1"/>
    </source>
</evidence>
<protein>
    <submittedName>
        <fullName evidence="1">Uncharacterized protein</fullName>
    </submittedName>
</protein>
<dbReference type="AlphaFoldDB" id="A0A068Z5R4"/>
<accession>A0A068Z5R4</accession>
<organism evidence="1 2">
    <name type="scientific">Serratia symbiotica</name>
    <dbReference type="NCBI Taxonomy" id="138074"/>
    <lineage>
        <taxon>Bacteria</taxon>
        <taxon>Pseudomonadati</taxon>
        <taxon>Pseudomonadota</taxon>
        <taxon>Gammaproteobacteria</taxon>
        <taxon>Enterobacterales</taxon>
        <taxon>Yersiniaceae</taxon>
        <taxon>Serratia</taxon>
    </lineage>
</organism>
<name>A0A068Z5R4_9GAMM</name>